<protein>
    <submittedName>
        <fullName evidence="3">DNA-processing protein DprA</fullName>
    </submittedName>
</protein>
<dbReference type="InterPro" id="IPR057666">
    <property type="entry name" value="DrpA_SLOG"/>
</dbReference>
<dbReference type="SUPFAM" id="SSF102405">
    <property type="entry name" value="MCP/YpsA-like"/>
    <property type="match status" value="1"/>
</dbReference>
<evidence type="ECO:0000313" key="3">
    <source>
        <dbReference type="EMBL" id="MFC0543694.1"/>
    </source>
</evidence>
<dbReference type="NCBIfam" id="TIGR00732">
    <property type="entry name" value="dprA"/>
    <property type="match status" value="1"/>
</dbReference>
<evidence type="ECO:0000256" key="1">
    <source>
        <dbReference type="ARBA" id="ARBA00006525"/>
    </source>
</evidence>
<reference evidence="3 4" key="1">
    <citation type="submission" date="2024-09" db="EMBL/GenBank/DDBJ databases">
        <authorList>
            <person name="Sun Q."/>
            <person name="Mori K."/>
        </authorList>
    </citation>
    <scope>NUCLEOTIDE SEQUENCE [LARGE SCALE GENOMIC DNA]</scope>
    <source>
        <strain evidence="3 4">TBRC 1432</strain>
    </source>
</reference>
<dbReference type="Gene3D" id="3.40.50.450">
    <property type="match status" value="1"/>
</dbReference>
<comment type="caution">
    <text evidence="3">The sequence shown here is derived from an EMBL/GenBank/DDBJ whole genome shotgun (WGS) entry which is preliminary data.</text>
</comment>
<sequence length="373" mass="38799">MIDDVRLARAYLLRVAEPPAPEVVSLVADLGPVRAAELVRAGKAAIDETAARRHLDFATKDLEQAAIRQARLVIPEDGEWPGWQLLALANAAARDVPGLTEPLGLWVRGEARLDELVDEAVAVVGARAATSYGEQVAAEIAYDLAQRSVTVVSGAAYGIDGSAHRGALRAGGATIAVLACGVDVAYPVGHTDLLVRIIGQGAVVSEYPPGTRPAKHRFLVRNRLIAALAGGTVVVEAGRRSGSRNTAATTSALGRPLMAVPGPVTSAMSVGCHDLLRTAGATAVCSAEHVMADAGRIGVDATTRSDEPARSTDGLDRVMLRVHEELPSRGGLSAERIAVGSGVPLSRVRALLPELELLGLVQKCEAGWCRGTG</sequence>
<dbReference type="Proteomes" id="UP001589810">
    <property type="component" value="Unassembled WGS sequence"/>
</dbReference>
<dbReference type="PANTHER" id="PTHR43022:SF1">
    <property type="entry name" value="PROTEIN SMF"/>
    <property type="match status" value="1"/>
</dbReference>
<feature type="domain" description="Smf/DprA SLOG" evidence="2">
    <location>
        <begin position="100"/>
        <end position="293"/>
    </location>
</feature>
<dbReference type="InterPro" id="IPR003488">
    <property type="entry name" value="DprA"/>
</dbReference>
<name>A0ABV6MTR9_9PSEU</name>
<accession>A0ABV6MTR9</accession>
<dbReference type="PANTHER" id="PTHR43022">
    <property type="entry name" value="PROTEIN SMF"/>
    <property type="match status" value="1"/>
</dbReference>
<dbReference type="Pfam" id="PF02481">
    <property type="entry name" value="DNA_processg_A"/>
    <property type="match status" value="1"/>
</dbReference>
<evidence type="ECO:0000259" key="2">
    <source>
        <dbReference type="Pfam" id="PF02481"/>
    </source>
</evidence>
<dbReference type="RefSeq" id="WP_379794227.1">
    <property type="nucleotide sequence ID" value="NZ_CP097263.1"/>
</dbReference>
<dbReference type="EMBL" id="JBHLUD010000007">
    <property type="protein sequence ID" value="MFC0543694.1"/>
    <property type="molecule type" value="Genomic_DNA"/>
</dbReference>
<gene>
    <name evidence="3" type="primary">dprA</name>
    <name evidence="3" type="ORF">ACFFH7_19480</name>
</gene>
<keyword evidence="4" id="KW-1185">Reference proteome</keyword>
<organism evidence="3 4">
    <name type="scientific">Kutzneria chonburiensis</name>
    <dbReference type="NCBI Taxonomy" id="1483604"/>
    <lineage>
        <taxon>Bacteria</taxon>
        <taxon>Bacillati</taxon>
        <taxon>Actinomycetota</taxon>
        <taxon>Actinomycetes</taxon>
        <taxon>Pseudonocardiales</taxon>
        <taxon>Pseudonocardiaceae</taxon>
        <taxon>Kutzneria</taxon>
    </lineage>
</organism>
<proteinExistence type="inferred from homology"/>
<evidence type="ECO:0000313" key="4">
    <source>
        <dbReference type="Proteomes" id="UP001589810"/>
    </source>
</evidence>
<comment type="similarity">
    <text evidence="1">Belongs to the DprA/Smf family.</text>
</comment>